<comment type="caution">
    <text evidence="2">The sequence shown here is derived from an EMBL/GenBank/DDBJ whole genome shotgun (WGS) entry which is preliminary data.</text>
</comment>
<proteinExistence type="predicted"/>
<accession>A0A166BZ68</accession>
<organism evidence="2 3">
    <name type="scientific">Methanobrevibacter curvatus</name>
    <dbReference type="NCBI Taxonomy" id="49547"/>
    <lineage>
        <taxon>Archaea</taxon>
        <taxon>Methanobacteriati</taxon>
        <taxon>Methanobacteriota</taxon>
        <taxon>Methanomada group</taxon>
        <taxon>Methanobacteria</taxon>
        <taxon>Methanobacteriales</taxon>
        <taxon>Methanobacteriaceae</taxon>
        <taxon>Methanobrevibacter</taxon>
    </lineage>
</organism>
<keyword evidence="1" id="KW-0472">Membrane</keyword>
<dbReference type="AlphaFoldDB" id="A0A166BZ68"/>
<keyword evidence="3" id="KW-1185">Reference proteome</keyword>
<feature type="transmembrane region" description="Helical" evidence="1">
    <location>
        <begin position="412"/>
        <end position="442"/>
    </location>
</feature>
<dbReference type="Proteomes" id="UP000077245">
    <property type="component" value="Unassembled WGS sequence"/>
</dbReference>
<dbReference type="RefSeq" id="WP_067092825.1">
    <property type="nucleotide sequence ID" value="NZ_LWMV01000232.1"/>
</dbReference>
<evidence type="ECO:0000313" key="2">
    <source>
        <dbReference type="EMBL" id="KZX09967.1"/>
    </source>
</evidence>
<dbReference type="OrthoDB" id="78243at2157"/>
<reference evidence="2 3" key="1">
    <citation type="submission" date="2016-04" db="EMBL/GenBank/DDBJ databases">
        <title>Genome sequence of Methanobrevibacter curvatus DSM 11111.</title>
        <authorList>
            <person name="Poehlein A."/>
            <person name="Seedorf H."/>
            <person name="Daniel R."/>
        </authorList>
    </citation>
    <scope>NUCLEOTIDE SEQUENCE [LARGE SCALE GENOMIC DNA]</scope>
    <source>
        <strain evidence="2 3">DSM 11111</strain>
    </source>
</reference>
<dbReference type="PATRIC" id="fig|49547.3.peg.2095"/>
<protein>
    <submittedName>
        <fullName evidence="2">Uncharacterized protein</fullName>
    </submittedName>
</protein>
<sequence>MYINKGDSYFVFFNGTRIKLNSPNNLPTNSPGILIKAVNDVMTFTYYDNVKWDVNQFSVIYNKAILDYERIDFISNGVNKSTIFLSNALPGFDEYGLRQQLYRTYGISNWLTCSYQSFTPNYYNILRYTDTKEKLGVNSYGTRVVYGASQENITTLLKINNNTINKKERISYGTSPYYSSSNGFEIVQSFAIVKNKITNDMVKYWVKQNTSYPVGGMKAAYGTFLTALSTILISDSTATELMSRLNVSGFRNQTTVGMAGINNLGKVYVHIPDVNMGWKISGGEKNILMFNTLNSLMVSEAERMSMGFSGIKVNSSIELLVNAINNNQAFTITYDVNTNSIIIMLENSTRLSLVIDFNTGLIKSILQDESFEYKGATSANLNNYCYHNGLTNNLDVNLENLFRFLEDNAGGILVGLGVAAIIAGGPVTLSVIAVVIGVGLILDASGVTTDWYNLRKWGDALLSIGISVIPGGTAVKSAKIVTKMPWIVHTGTGSWLKGPLEQGSKYITRAVIGEDTKSVVRNAINDNVINYYASTWYNNILNTLGVPQ</sequence>
<evidence type="ECO:0000313" key="3">
    <source>
        <dbReference type="Proteomes" id="UP000077245"/>
    </source>
</evidence>
<keyword evidence="1" id="KW-0812">Transmembrane</keyword>
<keyword evidence="1" id="KW-1133">Transmembrane helix</keyword>
<dbReference type="EMBL" id="LWMV01000232">
    <property type="protein sequence ID" value="KZX09967.1"/>
    <property type="molecule type" value="Genomic_DNA"/>
</dbReference>
<evidence type="ECO:0000256" key="1">
    <source>
        <dbReference type="SAM" id="Phobius"/>
    </source>
</evidence>
<name>A0A166BZ68_9EURY</name>
<gene>
    <name evidence="2" type="ORF">MBCUR_19840</name>
</gene>